<sequence>MPPHPSKGHKSNVLSGWVVGLVLRRSQSPSVIFSPYRAVNLIHTDCDAHVHEQTFDTVVFSFIGISLFVSLPSSVAAFASCISASS</sequence>
<accession>A0A8X6LDD7</accession>
<keyword evidence="3" id="KW-1185">Reference proteome</keyword>
<reference evidence="2" key="1">
    <citation type="submission" date="2020-07" db="EMBL/GenBank/DDBJ databases">
        <title>Multicomponent nature underlies the extraordinary mechanical properties of spider dragline silk.</title>
        <authorList>
            <person name="Kono N."/>
            <person name="Nakamura H."/>
            <person name="Mori M."/>
            <person name="Yoshida Y."/>
            <person name="Ohtoshi R."/>
            <person name="Malay A.D."/>
            <person name="Moran D.A.P."/>
            <person name="Tomita M."/>
            <person name="Numata K."/>
            <person name="Arakawa K."/>
        </authorList>
    </citation>
    <scope>NUCLEOTIDE SEQUENCE</scope>
</reference>
<evidence type="ECO:0000313" key="2">
    <source>
        <dbReference type="EMBL" id="GFR02979.1"/>
    </source>
</evidence>
<proteinExistence type="predicted"/>
<feature type="transmembrane region" description="Helical" evidence="1">
    <location>
        <begin position="58"/>
        <end position="82"/>
    </location>
</feature>
<dbReference type="AlphaFoldDB" id="A0A8X6LDD7"/>
<evidence type="ECO:0000313" key="3">
    <source>
        <dbReference type="Proteomes" id="UP000887116"/>
    </source>
</evidence>
<protein>
    <submittedName>
        <fullName evidence="2">Uncharacterized protein</fullName>
    </submittedName>
</protein>
<organism evidence="2 3">
    <name type="scientific">Trichonephila clavata</name>
    <name type="common">Joro spider</name>
    <name type="synonym">Nephila clavata</name>
    <dbReference type="NCBI Taxonomy" id="2740835"/>
    <lineage>
        <taxon>Eukaryota</taxon>
        <taxon>Metazoa</taxon>
        <taxon>Ecdysozoa</taxon>
        <taxon>Arthropoda</taxon>
        <taxon>Chelicerata</taxon>
        <taxon>Arachnida</taxon>
        <taxon>Araneae</taxon>
        <taxon>Araneomorphae</taxon>
        <taxon>Entelegynae</taxon>
        <taxon>Araneoidea</taxon>
        <taxon>Nephilidae</taxon>
        <taxon>Trichonephila</taxon>
    </lineage>
</organism>
<evidence type="ECO:0000256" key="1">
    <source>
        <dbReference type="SAM" id="Phobius"/>
    </source>
</evidence>
<name>A0A8X6LDD7_TRICU</name>
<comment type="caution">
    <text evidence="2">The sequence shown here is derived from an EMBL/GenBank/DDBJ whole genome shotgun (WGS) entry which is preliminary data.</text>
</comment>
<keyword evidence="1" id="KW-1133">Transmembrane helix</keyword>
<keyword evidence="1" id="KW-0472">Membrane</keyword>
<keyword evidence="1" id="KW-0812">Transmembrane</keyword>
<gene>
    <name evidence="2" type="ORF">TNCT_667251</name>
</gene>
<dbReference type="Proteomes" id="UP000887116">
    <property type="component" value="Unassembled WGS sequence"/>
</dbReference>
<dbReference type="EMBL" id="BMAO01035324">
    <property type="protein sequence ID" value="GFR02979.1"/>
    <property type="molecule type" value="Genomic_DNA"/>
</dbReference>